<dbReference type="AlphaFoldDB" id="W9XGB8"/>
<dbReference type="Proteomes" id="UP000019471">
    <property type="component" value="Unassembled WGS sequence"/>
</dbReference>
<dbReference type="STRING" id="1182543.W9XGB8"/>
<keyword evidence="7" id="KW-1185">Reference proteome</keyword>
<keyword evidence="4 5" id="KW-0408">Iron</keyword>
<comment type="similarity">
    <text evidence="2">Belongs to the cytochrome P450 family.</text>
</comment>
<evidence type="ECO:0000256" key="5">
    <source>
        <dbReference type="PIRSR" id="PIRSR602401-1"/>
    </source>
</evidence>
<evidence type="ECO:0008006" key="8">
    <source>
        <dbReference type="Google" id="ProtNLM"/>
    </source>
</evidence>
<dbReference type="Gene3D" id="1.10.630.10">
    <property type="entry name" value="Cytochrome P450"/>
    <property type="match status" value="1"/>
</dbReference>
<dbReference type="CDD" id="cd11060">
    <property type="entry name" value="CYP57A1-like"/>
    <property type="match status" value="1"/>
</dbReference>
<keyword evidence="5" id="KW-0349">Heme</keyword>
<dbReference type="GO" id="GO:0020037">
    <property type="term" value="F:heme binding"/>
    <property type="evidence" value="ECO:0007669"/>
    <property type="project" value="InterPro"/>
</dbReference>
<dbReference type="eggNOG" id="KOG0158">
    <property type="taxonomic scope" value="Eukaryota"/>
</dbReference>
<dbReference type="InterPro" id="IPR050121">
    <property type="entry name" value="Cytochrome_P450_monoxygenase"/>
</dbReference>
<dbReference type="PRINTS" id="PR00463">
    <property type="entry name" value="EP450I"/>
</dbReference>
<dbReference type="GO" id="GO:0016705">
    <property type="term" value="F:oxidoreductase activity, acting on paired donors, with incorporation or reduction of molecular oxygen"/>
    <property type="evidence" value="ECO:0007669"/>
    <property type="project" value="InterPro"/>
</dbReference>
<gene>
    <name evidence="6" type="ORF">A1O5_07445</name>
</gene>
<evidence type="ECO:0000313" key="7">
    <source>
        <dbReference type="Proteomes" id="UP000019471"/>
    </source>
</evidence>
<keyword evidence="3 5" id="KW-0479">Metal-binding</keyword>
<dbReference type="InterPro" id="IPR036396">
    <property type="entry name" value="Cyt_P450_sf"/>
</dbReference>
<dbReference type="PANTHER" id="PTHR24305">
    <property type="entry name" value="CYTOCHROME P450"/>
    <property type="match status" value="1"/>
</dbReference>
<dbReference type="Pfam" id="PF00067">
    <property type="entry name" value="p450"/>
    <property type="match status" value="1"/>
</dbReference>
<dbReference type="PANTHER" id="PTHR24305:SF232">
    <property type="entry name" value="P450, PUTATIVE (EUROFUNG)-RELATED"/>
    <property type="match status" value="1"/>
</dbReference>
<evidence type="ECO:0000256" key="4">
    <source>
        <dbReference type="ARBA" id="ARBA00023004"/>
    </source>
</evidence>
<dbReference type="HOGENOM" id="CLU_001570_14_0_1"/>
<name>W9XGB8_9EURO</name>
<proteinExistence type="inferred from homology"/>
<feature type="binding site" description="axial binding residue" evidence="5">
    <location>
        <position position="462"/>
    </location>
    <ligand>
        <name>heme</name>
        <dbReference type="ChEBI" id="CHEBI:30413"/>
    </ligand>
    <ligandPart>
        <name>Fe</name>
        <dbReference type="ChEBI" id="CHEBI:18248"/>
    </ligandPart>
</feature>
<organism evidence="6 7">
    <name type="scientific">Cladophialophora psammophila CBS 110553</name>
    <dbReference type="NCBI Taxonomy" id="1182543"/>
    <lineage>
        <taxon>Eukaryota</taxon>
        <taxon>Fungi</taxon>
        <taxon>Dikarya</taxon>
        <taxon>Ascomycota</taxon>
        <taxon>Pezizomycotina</taxon>
        <taxon>Eurotiomycetes</taxon>
        <taxon>Chaetothyriomycetidae</taxon>
        <taxon>Chaetothyriales</taxon>
        <taxon>Herpotrichiellaceae</taxon>
        <taxon>Cladophialophora</taxon>
    </lineage>
</organism>
<dbReference type="InterPro" id="IPR002401">
    <property type="entry name" value="Cyt_P450_E_grp-I"/>
</dbReference>
<evidence type="ECO:0000256" key="3">
    <source>
        <dbReference type="ARBA" id="ARBA00022723"/>
    </source>
</evidence>
<dbReference type="RefSeq" id="XP_007746224.1">
    <property type="nucleotide sequence ID" value="XM_007748034.1"/>
</dbReference>
<dbReference type="SUPFAM" id="SSF48264">
    <property type="entry name" value="Cytochrome P450"/>
    <property type="match status" value="1"/>
</dbReference>
<evidence type="ECO:0000256" key="1">
    <source>
        <dbReference type="ARBA" id="ARBA00001971"/>
    </source>
</evidence>
<comment type="caution">
    <text evidence="6">The sequence shown here is derived from an EMBL/GenBank/DDBJ whole genome shotgun (WGS) entry which is preliminary data.</text>
</comment>
<dbReference type="EMBL" id="AMGX01000011">
    <property type="protein sequence ID" value="EXJ69409.1"/>
    <property type="molecule type" value="Genomic_DNA"/>
</dbReference>
<dbReference type="GO" id="GO:0004497">
    <property type="term" value="F:monooxygenase activity"/>
    <property type="evidence" value="ECO:0007669"/>
    <property type="project" value="InterPro"/>
</dbReference>
<dbReference type="PRINTS" id="PR00385">
    <property type="entry name" value="P450"/>
</dbReference>
<sequence>MTPSMDTVVQLPLLWALTAFLLTTWLPFRTAFRPGLWSIPGPFLAKFTDLWKLAAVWAGHLEQTIIEQHRQYGDLVRIGPITISMVDPRGIELIYGLKSNFPKSKFYNAFMAVNKGKPVETFFTTQNMLYHSAIKRPVSSAYSMTTITDNEWHIDKIMEKLLWYLEAEFCRKIMLEHNRYWPMASFLWGSGYSFDVISEMTWSNSFGYLEHGADINSMIRSLEADMDYYAPVGKMPWIDDLFRGNPINLYVARKSSTFAKLAVDKIRERRAKTTLSAQEERDFLSRFLKASKTRYQTVDDKEIASYMVTNIVAGSERTAISIRAVLYYLLKTPAACKKLREEIDTADLPDGPLGYTSVERLPYLGAYIKEALRVHPVVGLPLERVTPITFQLPNGQSLPAGTVVGMCAWPVHRDLATFGNWVEEYMAEWWLQGSDEDEETFDYRINRMKRADLTFRHGTRACLGRNIGLIETYKTIPTLLRALNIEPVDPRTEWTLKKAWFVRQADFKGVCLRTATSTSFS</sequence>
<evidence type="ECO:0000256" key="2">
    <source>
        <dbReference type="ARBA" id="ARBA00010617"/>
    </source>
</evidence>
<dbReference type="InterPro" id="IPR001128">
    <property type="entry name" value="Cyt_P450"/>
</dbReference>
<dbReference type="OrthoDB" id="3934656at2759"/>
<dbReference type="GeneID" id="19192151"/>
<protein>
    <recommendedName>
        <fullName evidence="8">Cytochrome P450 oxidoreductase</fullName>
    </recommendedName>
</protein>
<reference evidence="6 7" key="1">
    <citation type="submission" date="2013-03" db="EMBL/GenBank/DDBJ databases">
        <title>The Genome Sequence of Cladophialophora psammophila CBS 110553.</title>
        <authorList>
            <consortium name="The Broad Institute Genomics Platform"/>
            <person name="Cuomo C."/>
            <person name="de Hoog S."/>
            <person name="Gorbushina A."/>
            <person name="Walker B."/>
            <person name="Young S.K."/>
            <person name="Zeng Q."/>
            <person name="Gargeya S."/>
            <person name="Fitzgerald M."/>
            <person name="Haas B."/>
            <person name="Abouelleil A."/>
            <person name="Allen A.W."/>
            <person name="Alvarado L."/>
            <person name="Arachchi H.M."/>
            <person name="Berlin A.M."/>
            <person name="Chapman S.B."/>
            <person name="Gainer-Dewar J."/>
            <person name="Goldberg J."/>
            <person name="Griggs A."/>
            <person name="Gujja S."/>
            <person name="Hansen M."/>
            <person name="Howarth C."/>
            <person name="Imamovic A."/>
            <person name="Ireland A."/>
            <person name="Larimer J."/>
            <person name="McCowan C."/>
            <person name="Murphy C."/>
            <person name="Pearson M."/>
            <person name="Poon T.W."/>
            <person name="Priest M."/>
            <person name="Roberts A."/>
            <person name="Saif S."/>
            <person name="Shea T."/>
            <person name="Sisk P."/>
            <person name="Sykes S."/>
            <person name="Wortman J."/>
            <person name="Nusbaum C."/>
            <person name="Birren B."/>
        </authorList>
    </citation>
    <scope>NUCLEOTIDE SEQUENCE [LARGE SCALE GENOMIC DNA]</scope>
    <source>
        <strain evidence="6 7">CBS 110553</strain>
    </source>
</reference>
<dbReference type="GO" id="GO:0005506">
    <property type="term" value="F:iron ion binding"/>
    <property type="evidence" value="ECO:0007669"/>
    <property type="project" value="InterPro"/>
</dbReference>
<evidence type="ECO:0000313" key="6">
    <source>
        <dbReference type="EMBL" id="EXJ69409.1"/>
    </source>
</evidence>
<comment type="cofactor">
    <cofactor evidence="1 5">
        <name>heme</name>
        <dbReference type="ChEBI" id="CHEBI:30413"/>
    </cofactor>
</comment>
<accession>W9XGB8</accession>